<evidence type="ECO:0000256" key="1">
    <source>
        <dbReference type="ARBA" id="ARBA00023125"/>
    </source>
</evidence>
<dbReference type="SUPFAM" id="SSF46689">
    <property type="entry name" value="Homeodomain-like"/>
    <property type="match status" value="1"/>
</dbReference>
<name>F9Y603_KETVW</name>
<dbReference type="InterPro" id="IPR001647">
    <property type="entry name" value="HTH_TetR"/>
</dbReference>
<evidence type="ECO:0000259" key="3">
    <source>
        <dbReference type="PROSITE" id="PS50977"/>
    </source>
</evidence>
<accession>F9Y603</accession>
<dbReference type="PANTHER" id="PTHR30055:SF148">
    <property type="entry name" value="TETR-FAMILY TRANSCRIPTIONAL REGULATOR"/>
    <property type="match status" value="1"/>
</dbReference>
<dbReference type="InterPro" id="IPR041479">
    <property type="entry name" value="TetR_CgmR_C"/>
</dbReference>
<evidence type="ECO:0000313" key="4">
    <source>
        <dbReference type="EMBL" id="AEM40828.1"/>
    </source>
</evidence>
<dbReference type="PANTHER" id="PTHR30055">
    <property type="entry name" value="HTH-TYPE TRANSCRIPTIONAL REGULATOR RUTR"/>
    <property type="match status" value="1"/>
</dbReference>
<dbReference type="HOGENOM" id="CLU_091687_4_1_5"/>
<dbReference type="PROSITE" id="PS50977">
    <property type="entry name" value="HTH_TETR_2"/>
    <property type="match status" value="1"/>
</dbReference>
<evidence type="ECO:0000313" key="5">
    <source>
        <dbReference type="Proteomes" id="UP000000692"/>
    </source>
</evidence>
<dbReference type="Proteomes" id="UP000000692">
    <property type="component" value="Chromosome"/>
</dbReference>
<keyword evidence="1 2" id="KW-0238">DNA-binding</keyword>
<feature type="domain" description="HTH tetR-type" evidence="3">
    <location>
        <begin position="6"/>
        <end position="66"/>
    </location>
</feature>
<evidence type="ECO:0000256" key="2">
    <source>
        <dbReference type="PROSITE-ProRule" id="PRU00335"/>
    </source>
</evidence>
<organism evidence="4 5">
    <name type="scientific">Ketogulonicigenium vulgare (strain WSH-001)</name>
    <dbReference type="NCBI Taxonomy" id="759362"/>
    <lineage>
        <taxon>Bacteria</taxon>
        <taxon>Pseudomonadati</taxon>
        <taxon>Pseudomonadota</taxon>
        <taxon>Alphaproteobacteria</taxon>
        <taxon>Rhodobacterales</taxon>
        <taxon>Roseobacteraceae</taxon>
        <taxon>Ketogulonicigenium</taxon>
    </lineage>
</organism>
<proteinExistence type="predicted"/>
<dbReference type="EMBL" id="CP002018">
    <property type="protein sequence ID" value="AEM40828.1"/>
    <property type="molecule type" value="Genomic_DNA"/>
</dbReference>
<dbReference type="Gene3D" id="1.10.357.10">
    <property type="entry name" value="Tetracycline Repressor, domain 2"/>
    <property type="match status" value="1"/>
</dbReference>
<dbReference type="GO" id="GO:0003700">
    <property type="term" value="F:DNA-binding transcription factor activity"/>
    <property type="evidence" value="ECO:0007669"/>
    <property type="project" value="TreeGrafter"/>
</dbReference>
<dbReference type="RefSeq" id="WP_013384287.1">
    <property type="nucleotide sequence ID" value="NC_017384.1"/>
</dbReference>
<dbReference type="Pfam" id="PF00440">
    <property type="entry name" value="TetR_N"/>
    <property type="match status" value="1"/>
</dbReference>
<dbReference type="AlphaFoldDB" id="F9Y603"/>
<keyword evidence="5" id="KW-1185">Reference proteome</keyword>
<dbReference type="KEGG" id="kvl:KVU_0989"/>
<dbReference type="PRINTS" id="PR00455">
    <property type="entry name" value="HTHTETR"/>
</dbReference>
<dbReference type="InterPro" id="IPR050109">
    <property type="entry name" value="HTH-type_TetR-like_transc_reg"/>
</dbReference>
<reference evidence="4 5" key="1">
    <citation type="journal article" date="2011" name="J. Bacteriol.">
        <title>Complete genome sequence of the industrial strain Ketogulonicigenium vulgare WSH-001.</title>
        <authorList>
            <person name="Liu L."/>
            <person name="Li Y."/>
            <person name="Zhang J."/>
            <person name="Zhou Z."/>
            <person name="Liu J."/>
            <person name="Li X."/>
            <person name="Zhou J."/>
            <person name="Du G."/>
            <person name="Wang L."/>
            <person name="Chen J."/>
        </authorList>
    </citation>
    <scope>NUCLEOTIDE SEQUENCE [LARGE SCALE GENOMIC DNA]</scope>
    <source>
        <strain evidence="4 5">WSH-001</strain>
    </source>
</reference>
<dbReference type="GO" id="GO:0000976">
    <property type="term" value="F:transcription cis-regulatory region binding"/>
    <property type="evidence" value="ECO:0007669"/>
    <property type="project" value="TreeGrafter"/>
</dbReference>
<sequence length="172" mass="18948">MGRKPTISREGLLDVATEILRNDGARALTIDALAKAAGISKGGVQYSFSSKDDLIRALVSRWTEQIDALLELDQQTDPVALVRRYIHTMRASENAMDSKMAGLLIAFYQDHQNLLDTRAWYISVLAKLEGDSPGARAARIAFLAVEGLLMLRAVGVEPPWNQRLDEIEASLP</sequence>
<dbReference type="PATRIC" id="fig|759362.5.peg.1020"/>
<gene>
    <name evidence="4" type="ordered locus">KVU_0989</name>
</gene>
<dbReference type="InterPro" id="IPR009057">
    <property type="entry name" value="Homeodomain-like_sf"/>
</dbReference>
<dbReference type="eggNOG" id="COG1309">
    <property type="taxonomic scope" value="Bacteria"/>
</dbReference>
<protein>
    <submittedName>
        <fullName evidence="4">Transcriptional regulator, TetR family protein</fullName>
    </submittedName>
</protein>
<dbReference type="Pfam" id="PF17937">
    <property type="entry name" value="TetR_C_28"/>
    <property type="match status" value="1"/>
</dbReference>
<dbReference type="OrthoDB" id="9809772at2"/>
<feature type="DNA-binding region" description="H-T-H motif" evidence="2">
    <location>
        <begin position="29"/>
        <end position="48"/>
    </location>
</feature>